<evidence type="ECO:0000313" key="1">
    <source>
        <dbReference type="EMBL" id="BAX57691.1"/>
    </source>
</evidence>
<proteinExistence type="predicted"/>
<dbReference type="EMBL" id="AP018111">
    <property type="protein sequence ID" value="BAX57691.1"/>
    <property type="molecule type" value="Genomic_DNA"/>
</dbReference>
<protein>
    <submittedName>
        <fullName evidence="1">Uncharacterized protein</fullName>
    </submittedName>
</protein>
<dbReference type="AlphaFoldDB" id="A0A1Y1BCH4"/>
<organism evidence="1 2">
    <name type="scientific">Burkholderia stabilis</name>
    <dbReference type="NCBI Taxonomy" id="95485"/>
    <lineage>
        <taxon>Bacteria</taxon>
        <taxon>Pseudomonadati</taxon>
        <taxon>Pseudomonadota</taxon>
        <taxon>Betaproteobacteria</taxon>
        <taxon>Burkholderiales</taxon>
        <taxon>Burkholderiaceae</taxon>
        <taxon>Burkholderia</taxon>
        <taxon>Burkholderia cepacia complex</taxon>
    </lineage>
</organism>
<accession>A0A1Y1BCH4</accession>
<dbReference type="RefSeq" id="WP_157776328.1">
    <property type="nucleotide sequence ID" value="NZ_AP018111.1"/>
</dbReference>
<evidence type="ECO:0000313" key="2">
    <source>
        <dbReference type="Proteomes" id="UP000218432"/>
    </source>
</evidence>
<dbReference type="Proteomes" id="UP000218432">
    <property type="component" value="Chromosome 1"/>
</dbReference>
<name>A0A1Y1BCH4_9BURK</name>
<sequence length="399" mass="42151">MTTRSTPQAWADDTTLGVVRPKVRDMLLAVPAFSHLLPAEQQAIASQMVKVAAYMANPDGALAGTQPAAPPVAAAQADNVAEAGRRATENRGFASKQFDAAAVRQGVQQFGEVVQKVDFPKFVGGLIQNVFQAIVDSSIQQMRAYGELLANVAKTVDEFAQDNISENNARDWLSGKYPDVLDIDTTTEDMAQADGAAAPAPQPVLVAKGDDPAAGLQRISGDLGLAKPVTDISSPEDETRLVLAARQQMARSRQQLLASMVMLGINRIVITDGHINAKVVFDMRASDTAGRVAKASLYDAQHDSSTTTASASTGGWFNPIQAGISSTETSDHMTTVSSAVDDTSESKAQVKAQLSGEVRVNFKSDYFPMEKLASPDMIAAIQGNSVPQPQPKAAAAAKP</sequence>
<reference evidence="1 2" key="1">
    <citation type="journal article" date="2017" name="Genome Announc.">
        <title>Complete Genome Sequence of Burkholderia stabilis FERMP-21014.</title>
        <authorList>
            <person name="Konishi K."/>
            <person name="Kumagai T."/>
            <person name="Sakasegawa S."/>
            <person name="Tamura T."/>
        </authorList>
    </citation>
    <scope>NUCLEOTIDE SEQUENCE [LARGE SCALE GENOMIC DNA]</scope>
    <source>
        <strain evidence="1 2">FERMP-21014</strain>
    </source>
</reference>
<gene>
    <name evidence="1" type="ORF">BSFP_004840</name>
</gene>